<feature type="modified residue" description="4-aspartylphosphate" evidence="1">
    <location>
        <position position="55"/>
    </location>
</feature>
<name>A0ABS0WUP8_9FLAO</name>
<dbReference type="PROSITE" id="PS50930">
    <property type="entry name" value="HTH_LYTTR"/>
    <property type="match status" value="1"/>
</dbReference>
<evidence type="ECO:0000313" key="4">
    <source>
        <dbReference type="EMBL" id="MBJ2175704.1"/>
    </source>
</evidence>
<keyword evidence="1" id="KW-0597">Phosphoprotein</keyword>
<sequence length="243" mass="27790">MLKIVIIDDEINVRSVIKKLLTLINYEHEIVGEAPSVAEGKKVIIATKPDIVLLDIELEDGTGFHLIDQLPEIDFKLIFITAYNQHAIKAFKFNALDYLLKPIEPAELKEALSKARLSIYSEKEQNELIANLKQNNNSEIKRIVIKTTNNIDFIDVKKILYCHSEGSYTHVITENTKILASRNLKHFQELLPDQYFLRPHQSYLVNRTFITAIKNDALILNGKISIPISSRKKTEIKGLLLDE</sequence>
<dbReference type="SUPFAM" id="SSF52172">
    <property type="entry name" value="CheY-like"/>
    <property type="match status" value="1"/>
</dbReference>
<dbReference type="SMART" id="SM00448">
    <property type="entry name" value="REC"/>
    <property type="match status" value="1"/>
</dbReference>
<comment type="caution">
    <text evidence="4">The sequence shown here is derived from an EMBL/GenBank/DDBJ whole genome shotgun (WGS) entry which is preliminary data.</text>
</comment>
<dbReference type="Pfam" id="PF00072">
    <property type="entry name" value="Response_reg"/>
    <property type="match status" value="1"/>
</dbReference>
<dbReference type="PROSITE" id="PS50110">
    <property type="entry name" value="RESPONSE_REGULATORY"/>
    <property type="match status" value="1"/>
</dbReference>
<feature type="domain" description="HTH LytTR-type" evidence="3">
    <location>
        <begin position="143"/>
        <end position="242"/>
    </location>
</feature>
<dbReference type="InterPro" id="IPR007492">
    <property type="entry name" value="LytTR_DNA-bd_dom"/>
</dbReference>
<reference evidence="4 5" key="1">
    <citation type="submission" date="2020-12" db="EMBL/GenBank/DDBJ databases">
        <title>Aureibaculum luteum sp. nov. and Aureibaculum flavum sp. nov., novel members of the family Flavobacteriaceae isolated from Antarctic intertidal sediments.</title>
        <authorList>
            <person name="He X."/>
            <person name="Zhang X."/>
        </authorList>
    </citation>
    <scope>NUCLEOTIDE SEQUENCE [LARGE SCALE GENOMIC DNA]</scope>
    <source>
        <strain evidence="4 5">A20</strain>
    </source>
</reference>
<accession>A0ABS0WUP8</accession>
<dbReference type="PANTHER" id="PTHR37299">
    <property type="entry name" value="TRANSCRIPTIONAL REGULATOR-RELATED"/>
    <property type="match status" value="1"/>
</dbReference>
<dbReference type="InterPro" id="IPR011006">
    <property type="entry name" value="CheY-like_superfamily"/>
</dbReference>
<dbReference type="Pfam" id="PF04397">
    <property type="entry name" value="LytTR"/>
    <property type="match status" value="1"/>
</dbReference>
<gene>
    <name evidence="4" type="ORF">JBL43_15735</name>
</gene>
<proteinExistence type="predicted"/>
<protein>
    <submittedName>
        <fullName evidence="4">Response regulator transcription factor</fullName>
    </submittedName>
</protein>
<dbReference type="PANTHER" id="PTHR37299:SF1">
    <property type="entry name" value="STAGE 0 SPORULATION PROTEIN A HOMOLOG"/>
    <property type="match status" value="1"/>
</dbReference>
<evidence type="ECO:0000259" key="2">
    <source>
        <dbReference type="PROSITE" id="PS50110"/>
    </source>
</evidence>
<dbReference type="InterPro" id="IPR001789">
    <property type="entry name" value="Sig_transdc_resp-reg_receiver"/>
</dbReference>
<keyword evidence="5" id="KW-1185">Reference proteome</keyword>
<dbReference type="Proteomes" id="UP000623301">
    <property type="component" value="Unassembled WGS sequence"/>
</dbReference>
<evidence type="ECO:0000256" key="1">
    <source>
        <dbReference type="PROSITE-ProRule" id="PRU00169"/>
    </source>
</evidence>
<evidence type="ECO:0000259" key="3">
    <source>
        <dbReference type="PROSITE" id="PS50930"/>
    </source>
</evidence>
<dbReference type="InterPro" id="IPR046947">
    <property type="entry name" value="LytR-like"/>
</dbReference>
<dbReference type="Gene3D" id="3.40.50.2300">
    <property type="match status" value="1"/>
</dbReference>
<dbReference type="EMBL" id="JAEHFJ010000008">
    <property type="protein sequence ID" value="MBJ2175704.1"/>
    <property type="molecule type" value="Genomic_DNA"/>
</dbReference>
<dbReference type="RefSeq" id="WP_198842360.1">
    <property type="nucleotide sequence ID" value="NZ_JAEHFJ010000008.1"/>
</dbReference>
<evidence type="ECO:0000313" key="5">
    <source>
        <dbReference type="Proteomes" id="UP000623301"/>
    </source>
</evidence>
<feature type="domain" description="Response regulatory" evidence="2">
    <location>
        <begin position="3"/>
        <end position="116"/>
    </location>
</feature>
<dbReference type="SMART" id="SM00850">
    <property type="entry name" value="LytTR"/>
    <property type="match status" value="1"/>
</dbReference>
<dbReference type="Gene3D" id="2.40.50.1020">
    <property type="entry name" value="LytTr DNA-binding domain"/>
    <property type="match status" value="1"/>
</dbReference>
<organism evidence="4 5">
    <name type="scientific">Aureibaculum flavum</name>
    <dbReference type="NCBI Taxonomy" id="2795986"/>
    <lineage>
        <taxon>Bacteria</taxon>
        <taxon>Pseudomonadati</taxon>
        <taxon>Bacteroidota</taxon>
        <taxon>Flavobacteriia</taxon>
        <taxon>Flavobacteriales</taxon>
        <taxon>Flavobacteriaceae</taxon>
        <taxon>Aureibaculum</taxon>
    </lineage>
</organism>